<evidence type="ECO:0000256" key="5">
    <source>
        <dbReference type="SAM" id="Coils"/>
    </source>
</evidence>
<feature type="region of interest" description="Disordered" evidence="6">
    <location>
        <begin position="787"/>
        <end position="807"/>
    </location>
</feature>
<evidence type="ECO:0000256" key="1">
    <source>
        <dbReference type="ARBA" id="ARBA00004604"/>
    </source>
</evidence>
<gene>
    <name evidence="7" type="ORF">EB796_014094</name>
</gene>
<dbReference type="GO" id="GO:0006364">
    <property type="term" value="P:rRNA processing"/>
    <property type="evidence" value="ECO:0007669"/>
    <property type="project" value="InterPro"/>
</dbReference>
<comment type="similarity">
    <text evidence="2">Belongs to the UTP14 family.</text>
</comment>
<feature type="compositionally biased region" description="Polar residues" evidence="6">
    <location>
        <begin position="566"/>
        <end position="575"/>
    </location>
</feature>
<dbReference type="GO" id="GO:0032040">
    <property type="term" value="C:small-subunit processome"/>
    <property type="evidence" value="ECO:0007669"/>
    <property type="project" value="InterPro"/>
</dbReference>
<accession>A0A7J7JNV8</accession>
<feature type="region of interest" description="Disordered" evidence="6">
    <location>
        <begin position="320"/>
        <end position="472"/>
    </location>
</feature>
<feature type="compositionally biased region" description="Polar residues" evidence="6">
    <location>
        <begin position="355"/>
        <end position="366"/>
    </location>
</feature>
<feature type="compositionally biased region" description="Acidic residues" evidence="6">
    <location>
        <begin position="325"/>
        <end position="336"/>
    </location>
</feature>
<keyword evidence="8" id="KW-1185">Reference proteome</keyword>
<keyword evidence="3" id="KW-0597">Phosphoprotein</keyword>
<keyword evidence="4" id="KW-0539">Nucleus</keyword>
<proteinExistence type="inferred from homology"/>
<feature type="compositionally biased region" description="Acidic residues" evidence="6">
    <location>
        <begin position="344"/>
        <end position="354"/>
    </location>
</feature>
<dbReference type="Proteomes" id="UP000593567">
    <property type="component" value="Unassembled WGS sequence"/>
</dbReference>
<comment type="subcellular location">
    <subcellularLocation>
        <location evidence="1">Nucleus</location>
        <location evidence="1">Nucleolus</location>
    </subcellularLocation>
</comment>
<protein>
    <recommendedName>
        <fullName evidence="9">UTP14A</fullName>
    </recommendedName>
</protein>
<feature type="region of interest" description="Disordered" evidence="6">
    <location>
        <begin position="506"/>
        <end position="586"/>
    </location>
</feature>
<dbReference type="InterPro" id="IPR006709">
    <property type="entry name" value="SSU_processome_Utp14"/>
</dbReference>
<dbReference type="EMBL" id="VXIV02002067">
    <property type="protein sequence ID" value="KAF6027573.1"/>
    <property type="molecule type" value="Genomic_DNA"/>
</dbReference>
<sequence length="807" mass="90547">MTNKVKGILKKREAVNEHVVDNEAVLDGHMEKEDNLSEVKHASLLKAIQSLDGKKAPILQRGETALSSSEDHTREMKSVHFGDLLKSLNSSNTVDVKKHIQKQDGSGKVPEPLEKVHVVKAERTVTYQEKQSEVGKWQSIIESNRVAPQQRFPLERPKLMLMSARKDAASHQPRTALELEMQALLKGPGFVAEEEKPVLTKAEQRVMKAMDVARAKEELALRRKHRRMVADVASKNRRQGKIKSRRKRDFKALEKLKTDDPALWKEKAEEIERARIEERATLRHKGKSKFAKLAKRYGKYNEKIKDSLDEMRSRGVELLTKQAAEEESESELDEELRGDVNMSESDEDGEEEEVQQTLTFSSNNPWMSGKLSKESSHKSQFPVNTGAFDAASSSDEDDNPVEGVTNDPTSLGRELEPQSNTDMDGDTADVVNEISDNTDTQATSPKVLKNKEKKTASKKKTRKEVSKTVNAPSAVRQAANEVNISQSKAEAIAAAQELEDDADALMDGVSTDRMKSREDVDRFDNIFHQMSAEEISTNQTEEGNSSDEETSAETIQNIDPKKVISIPSTDLSGQVQPMGESDSEDDEQRLNIAEAFADDDVMEEFSTRRKRKLVEEEEASDAATALNVLPGWGKWGGAGIVAKGKKPRSKMTRFEKEKRRIENLKKAAAEKVKEEERERKLSKFPSNVIINEKALKNQPIVKYQVDPKKLGMKSSAFSAMMSQPVGKDFIPTIAHNELCKPRVVTSAGAIIAPMSKSMLTKSKKEEFPESTRKAEAKVAQQYQLKRMKPRKNPVKTMVKRYEGGRRL</sequence>
<keyword evidence="5" id="KW-0175">Coiled coil</keyword>
<feature type="compositionally biased region" description="Basic and acidic residues" evidence="6">
    <location>
        <begin position="510"/>
        <end position="525"/>
    </location>
</feature>
<reference evidence="7" key="1">
    <citation type="submission" date="2020-06" db="EMBL/GenBank/DDBJ databases">
        <title>Draft genome of Bugula neritina, a colonial animal packing powerful symbionts and potential medicines.</title>
        <authorList>
            <person name="Rayko M."/>
        </authorList>
    </citation>
    <scope>NUCLEOTIDE SEQUENCE [LARGE SCALE GENOMIC DNA]</scope>
    <source>
        <strain evidence="7">Kwan_BN1</strain>
    </source>
</reference>
<name>A0A7J7JNV8_BUGNE</name>
<evidence type="ECO:0000313" key="8">
    <source>
        <dbReference type="Proteomes" id="UP000593567"/>
    </source>
</evidence>
<feature type="coiled-coil region" evidence="5">
    <location>
        <begin position="651"/>
        <end position="678"/>
    </location>
</feature>
<dbReference type="PANTHER" id="PTHR14150">
    <property type="entry name" value="U3 SMALL NUCLEOLAR RNA-ASSOCIATED PROTEIN 14"/>
    <property type="match status" value="1"/>
</dbReference>
<evidence type="ECO:0000313" key="7">
    <source>
        <dbReference type="EMBL" id="KAF6027573.1"/>
    </source>
</evidence>
<evidence type="ECO:0000256" key="4">
    <source>
        <dbReference type="ARBA" id="ARBA00023242"/>
    </source>
</evidence>
<comment type="caution">
    <text evidence="7">The sequence shown here is derived from an EMBL/GenBank/DDBJ whole genome shotgun (WGS) entry which is preliminary data.</text>
</comment>
<dbReference type="OrthoDB" id="277439at2759"/>
<dbReference type="PANTHER" id="PTHR14150:SF12">
    <property type="entry name" value="U3 SMALL NUCLEOLAR RNA-ASSOCIATED PROTEIN 14 HOMOLOG A"/>
    <property type="match status" value="1"/>
</dbReference>
<dbReference type="AlphaFoldDB" id="A0A7J7JNV8"/>
<evidence type="ECO:0000256" key="3">
    <source>
        <dbReference type="ARBA" id="ARBA00022553"/>
    </source>
</evidence>
<feature type="compositionally biased region" description="Polar residues" evidence="6">
    <location>
        <begin position="434"/>
        <end position="444"/>
    </location>
</feature>
<feature type="compositionally biased region" description="Polar residues" evidence="6">
    <location>
        <begin position="534"/>
        <end position="543"/>
    </location>
</feature>
<evidence type="ECO:0000256" key="6">
    <source>
        <dbReference type="SAM" id="MobiDB-lite"/>
    </source>
</evidence>
<evidence type="ECO:0008006" key="9">
    <source>
        <dbReference type="Google" id="ProtNLM"/>
    </source>
</evidence>
<dbReference type="Pfam" id="PF04615">
    <property type="entry name" value="Utp14"/>
    <property type="match status" value="1"/>
</dbReference>
<organism evidence="7 8">
    <name type="scientific">Bugula neritina</name>
    <name type="common">Brown bryozoan</name>
    <name type="synonym">Sertularia neritina</name>
    <dbReference type="NCBI Taxonomy" id="10212"/>
    <lineage>
        <taxon>Eukaryota</taxon>
        <taxon>Metazoa</taxon>
        <taxon>Spiralia</taxon>
        <taxon>Lophotrochozoa</taxon>
        <taxon>Bryozoa</taxon>
        <taxon>Gymnolaemata</taxon>
        <taxon>Cheilostomatida</taxon>
        <taxon>Flustrina</taxon>
        <taxon>Buguloidea</taxon>
        <taxon>Bugulidae</taxon>
        <taxon>Bugula</taxon>
    </lineage>
</organism>
<evidence type="ECO:0000256" key="2">
    <source>
        <dbReference type="ARBA" id="ARBA00007774"/>
    </source>
</evidence>